<gene>
    <name evidence="1" type="ORF">HINF_LOCUS32722</name>
    <name evidence="2" type="ORF">HINF_LOCUS60897</name>
</gene>
<evidence type="ECO:0000313" key="2">
    <source>
        <dbReference type="EMBL" id="CAL6082105.1"/>
    </source>
</evidence>
<protein>
    <submittedName>
        <fullName evidence="2">Hypothetical_protein</fullName>
    </submittedName>
</protein>
<dbReference type="AlphaFoldDB" id="A0AA86Q2D5"/>
<reference evidence="1" key="1">
    <citation type="submission" date="2023-06" db="EMBL/GenBank/DDBJ databases">
        <authorList>
            <person name="Kurt Z."/>
        </authorList>
    </citation>
    <scope>NUCLEOTIDE SEQUENCE</scope>
</reference>
<keyword evidence="3" id="KW-1185">Reference proteome</keyword>
<dbReference type="EMBL" id="CATOUU010000737">
    <property type="protein sequence ID" value="CAI9945077.1"/>
    <property type="molecule type" value="Genomic_DNA"/>
</dbReference>
<evidence type="ECO:0000313" key="3">
    <source>
        <dbReference type="Proteomes" id="UP001642409"/>
    </source>
</evidence>
<name>A0AA86Q2D5_9EUKA</name>
<reference evidence="2 3" key="2">
    <citation type="submission" date="2024-07" db="EMBL/GenBank/DDBJ databases">
        <authorList>
            <person name="Akdeniz Z."/>
        </authorList>
    </citation>
    <scope>NUCLEOTIDE SEQUENCE [LARGE SCALE GENOMIC DNA]</scope>
</reference>
<sequence length="114" mass="13090">MGQEVQLKLENHQRLGDTVCSLKGFPQACQPAFETFDRYLNQPQICVFPQVRLPPLNSRPKVEPFIWSIQQILLLTSSKDSKMLLVASRLLVVDQTSPIRLLSVIPFRIYQNSH</sequence>
<evidence type="ECO:0000313" key="1">
    <source>
        <dbReference type="EMBL" id="CAI9945077.1"/>
    </source>
</evidence>
<accession>A0AA86Q2D5</accession>
<dbReference type="EMBL" id="CAXDID020000360">
    <property type="protein sequence ID" value="CAL6082105.1"/>
    <property type="molecule type" value="Genomic_DNA"/>
</dbReference>
<dbReference type="Proteomes" id="UP001642409">
    <property type="component" value="Unassembled WGS sequence"/>
</dbReference>
<comment type="caution">
    <text evidence="1">The sequence shown here is derived from an EMBL/GenBank/DDBJ whole genome shotgun (WGS) entry which is preliminary data.</text>
</comment>
<proteinExistence type="predicted"/>
<organism evidence="1">
    <name type="scientific">Hexamita inflata</name>
    <dbReference type="NCBI Taxonomy" id="28002"/>
    <lineage>
        <taxon>Eukaryota</taxon>
        <taxon>Metamonada</taxon>
        <taxon>Diplomonadida</taxon>
        <taxon>Hexamitidae</taxon>
        <taxon>Hexamitinae</taxon>
        <taxon>Hexamita</taxon>
    </lineage>
</organism>